<dbReference type="EMBL" id="ABJB010608139">
    <property type="status" value="NOT_ANNOTATED_CDS"/>
    <property type="molecule type" value="Genomic_DNA"/>
</dbReference>
<feature type="region of interest" description="Disordered" evidence="1">
    <location>
        <begin position="39"/>
        <end position="63"/>
    </location>
</feature>
<keyword evidence="2" id="KW-0472">Membrane</keyword>
<proteinExistence type="predicted"/>
<organism>
    <name type="scientific">Ixodes scapularis</name>
    <name type="common">Black-legged tick</name>
    <name type="synonym">Deer tick</name>
    <dbReference type="NCBI Taxonomy" id="6945"/>
    <lineage>
        <taxon>Eukaryota</taxon>
        <taxon>Metazoa</taxon>
        <taxon>Ecdysozoa</taxon>
        <taxon>Arthropoda</taxon>
        <taxon>Chelicerata</taxon>
        <taxon>Arachnida</taxon>
        <taxon>Acari</taxon>
        <taxon>Parasitiformes</taxon>
        <taxon>Ixodida</taxon>
        <taxon>Ixodoidea</taxon>
        <taxon>Ixodidae</taxon>
        <taxon>Ixodinae</taxon>
        <taxon>Ixodes</taxon>
    </lineage>
</organism>
<gene>
    <name evidence="3" type="ORF">IscW_ISCW004484</name>
</gene>
<keyword evidence="2" id="KW-1133">Transmembrane helix</keyword>
<dbReference type="VEuPathDB" id="VectorBase:ISCW004484"/>
<dbReference type="HOGENOM" id="CLU_2888244_0_0_1"/>
<accession>B7PG65</accession>
<dbReference type="PaxDb" id="6945-B7PG65"/>
<evidence type="ECO:0000256" key="2">
    <source>
        <dbReference type="SAM" id="Phobius"/>
    </source>
</evidence>
<protein>
    <submittedName>
        <fullName evidence="3 4">Uncharacterized protein</fullName>
    </submittedName>
</protein>
<dbReference type="EnsemblMetazoa" id="ISCW004484-RA">
    <property type="protein sequence ID" value="ISCW004484-PA"/>
    <property type="gene ID" value="ISCW004484"/>
</dbReference>
<reference evidence="4" key="2">
    <citation type="submission" date="2020-05" db="UniProtKB">
        <authorList>
            <consortium name="EnsemblMetazoa"/>
        </authorList>
    </citation>
    <scope>IDENTIFICATION</scope>
    <source>
        <strain evidence="4">wikel</strain>
    </source>
</reference>
<evidence type="ECO:0000256" key="1">
    <source>
        <dbReference type="SAM" id="MobiDB-lite"/>
    </source>
</evidence>
<dbReference type="Proteomes" id="UP000001555">
    <property type="component" value="Unassembled WGS sequence"/>
</dbReference>
<name>B7PG65_IXOSC</name>
<feature type="transmembrane region" description="Helical" evidence="2">
    <location>
        <begin position="6"/>
        <end position="28"/>
    </location>
</feature>
<keyword evidence="2" id="KW-0812">Transmembrane</keyword>
<keyword evidence="5" id="KW-1185">Reference proteome</keyword>
<reference evidence="3 5" key="1">
    <citation type="submission" date="2008-03" db="EMBL/GenBank/DDBJ databases">
        <title>Annotation of Ixodes scapularis.</title>
        <authorList>
            <consortium name="Ixodes scapularis Genome Project Consortium"/>
            <person name="Caler E."/>
            <person name="Hannick L.I."/>
            <person name="Bidwell S."/>
            <person name="Joardar V."/>
            <person name="Thiagarajan M."/>
            <person name="Amedeo P."/>
            <person name="Galinsky K.J."/>
            <person name="Schobel S."/>
            <person name="Inman J."/>
            <person name="Hostetler J."/>
            <person name="Miller J."/>
            <person name="Hammond M."/>
            <person name="Megy K."/>
            <person name="Lawson D."/>
            <person name="Kodira C."/>
            <person name="Sutton G."/>
            <person name="Meyer J."/>
            <person name="Hill C.A."/>
            <person name="Birren B."/>
            <person name="Nene V."/>
            <person name="Collins F."/>
            <person name="Alarcon-Chaidez F."/>
            <person name="Wikel S."/>
            <person name="Strausberg R."/>
        </authorList>
    </citation>
    <scope>NUCLEOTIDE SEQUENCE [LARGE SCALE GENOMIC DNA]</scope>
    <source>
        <strain evidence="5">Wikel</strain>
        <strain evidence="3">Wikel colony</strain>
    </source>
</reference>
<dbReference type="EMBL" id="DS706603">
    <property type="protein sequence ID" value="EEC05587.1"/>
    <property type="molecule type" value="Genomic_DNA"/>
</dbReference>
<sequence length="63" mass="7100">MWFVCLMTLAALVIPLGLILAPYLGYYIPAFDAGGFDRRHDAPPVDQRRRELLGAGKTDRQRP</sequence>
<evidence type="ECO:0000313" key="3">
    <source>
        <dbReference type="EMBL" id="EEC05587.1"/>
    </source>
</evidence>
<dbReference type="InParanoid" id="B7PG65"/>
<evidence type="ECO:0000313" key="4">
    <source>
        <dbReference type="EnsemblMetazoa" id="ISCW004484-PA"/>
    </source>
</evidence>
<dbReference type="AlphaFoldDB" id="B7PG65"/>
<evidence type="ECO:0000313" key="5">
    <source>
        <dbReference type="Proteomes" id="UP000001555"/>
    </source>
</evidence>